<dbReference type="RefSeq" id="WP_128384493.1">
    <property type="nucleotide sequence ID" value="NZ_CP035033.1"/>
</dbReference>
<dbReference type="Gene3D" id="3.30.230.20">
    <property type="entry name" value="lpxc deacetylase, domain 1"/>
    <property type="match status" value="1"/>
</dbReference>
<dbReference type="Gene3D" id="3.30.1700.10">
    <property type="entry name" value="lpxc deacetylase, domain 2"/>
    <property type="match status" value="1"/>
</dbReference>
<dbReference type="KEGG" id="htr:EPV75_03590"/>
<sequence length="306" mass="33813">MKQRTLANSIKAKGVGLHTGHKSVMTLRPAPVNTGIVFRRVDLDPIVEFPVSPELVKETTLCTTIVQEQQDKRIKIATIEHLMSALAGVGIDNLYIDITADEVPIMDGSASHFIFLLQSAGVELQDASKKFIRIKKPVKVTNDKGGVAQFEPYDGYRLNFSIEFDHPAFDQTAEKMTLSFSSTAYFKEVSRARTFGFMKDMEKLRAQNLGLGAGLHNAIGLDENGVVNQEGLRDKDEFVRHKILDAVGDLFMAGHAIIGEFTAHKSGHALNNQLLRALIADPEAYEVVTFENEEPPVQYGSSKILL</sequence>
<keyword evidence="9 12" id="KW-0862">Zinc</keyword>
<dbReference type="GO" id="GO:0103117">
    <property type="term" value="F:UDP-3-O-acyl-N-acetylglucosamine deacetylase activity"/>
    <property type="evidence" value="ECO:0007669"/>
    <property type="project" value="UniProtKB-UniRule"/>
</dbReference>
<organism evidence="13 14">
    <name type="scientific">Hydrogenovibrio thermophilus</name>
    <dbReference type="NCBI Taxonomy" id="265883"/>
    <lineage>
        <taxon>Bacteria</taxon>
        <taxon>Pseudomonadati</taxon>
        <taxon>Pseudomonadota</taxon>
        <taxon>Gammaproteobacteria</taxon>
        <taxon>Thiotrichales</taxon>
        <taxon>Piscirickettsiaceae</taxon>
        <taxon>Hydrogenovibrio</taxon>
    </lineage>
</organism>
<name>A0A410H1M8_9GAMM</name>
<dbReference type="InterPro" id="IPR020568">
    <property type="entry name" value="Ribosomal_Su5_D2-typ_SF"/>
</dbReference>
<dbReference type="SUPFAM" id="SSF54211">
    <property type="entry name" value="Ribosomal protein S5 domain 2-like"/>
    <property type="match status" value="2"/>
</dbReference>
<dbReference type="EC" id="3.5.1.108" evidence="4 12"/>
<feature type="binding site" evidence="12">
    <location>
        <position position="241"/>
    </location>
    <ligand>
        <name>Zn(2+)</name>
        <dbReference type="ChEBI" id="CHEBI:29105"/>
    </ligand>
</feature>
<evidence type="ECO:0000256" key="4">
    <source>
        <dbReference type="ARBA" id="ARBA00012745"/>
    </source>
</evidence>
<keyword evidence="8 12" id="KW-0378">Hydrolase</keyword>
<dbReference type="InterPro" id="IPR015870">
    <property type="entry name" value="UDP-acyl_N-AcGlcN_deAcase_N"/>
</dbReference>
<dbReference type="InterPro" id="IPR011334">
    <property type="entry name" value="UDP-acyl_GlcNac_deAcase_C"/>
</dbReference>
<keyword evidence="14" id="KW-1185">Reference proteome</keyword>
<keyword evidence="6 12" id="KW-0441">Lipid A biosynthesis</keyword>
<proteinExistence type="inferred from homology"/>
<accession>A0A410H1M8</accession>
<evidence type="ECO:0000256" key="10">
    <source>
        <dbReference type="ARBA" id="ARBA00023098"/>
    </source>
</evidence>
<evidence type="ECO:0000256" key="11">
    <source>
        <dbReference type="ARBA" id="ARBA00024535"/>
    </source>
</evidence>
<evidence type="ECO:0000256" key="12">
    <source>
        <dbReference type="HAMAP-Rule" id="MF_00388"/>
    </source>
</evidence>
<dbReference type="GO" id="GO:0046872">
    <property type="term" value="F:metal ion binding"/>
    <property type="evidence" value="ECO:0007669"/>
    <property type="project" value="UniProtKB-KW"/>
</dbReference>
<comment type="cofactor">
    <cofactor evidence="1 12">
        <name>Zn(2+)</name>
        <dbReference type="ChEBI" id="CHEBI:29105"/>
    </cofactor>
</comment>
<protein>
    <recommendedName>
        <fullName evidence="4 12">UDP-3-O-acyl-N-acetylglucosamine deacetylase</fullName>
        <shortName evidence="12">UDP-3-O-acyl-GlcNAc deacetylase</shortName>
        <ecNumber evidence="4 12">3.5.1.108</ecNumber>
    </recommendedName>
    <alternativeName>
        <fullName evidence="12">UDP-3-O-[R-3-hydroxymyristoyl]-N-acetylglucosamine deacetylase</fullName>
    </alternativeName>
</protein>
<keyword evidence="7 12" id="KW-0479">Metal-binding</keyword>
<gene>
    <name evidence="12" type="primary">lpxC</name>
    <name evidence="13" type="ORF">EPV75_03590</name>
</gene>
<evidence type="ECO:0000256" key="6">
    <source>
        <dbReference type="ARBA" id="ARBA00022556"/>
    </source>
</evidence>
<comment type="catalytic activity">
    <reaction evidence="11 12">
        <text>a UDP-3-O-[(3R)-3-hydroxyacyl]-N-acetyl-alpha-D-glucosamine + H2O = a UDP-3-O-[(3R)-3-hydroxyacyl]-alpha-D-glucosamine + acetate</text>
        <dbReference type="Rhea" id="RHEA:67816"/>
        <dbReference type="ChEBI" id="CHEBI:15377"/>
        <dbReference type="ChEBI" id="CHEBI:30089"/>
        <dbReference type="ChEBI" id="CHEBI:137740"/>
        <dbReference type="ChEBI" id="CHEBI:173225"/>
        <dbReference type="EC" id="3.5.1.108"/>
    </reaction>
</comment>
<dbReference type="InterPro" id="IPR004463">
    <property type="entry name" value="UDP-acyl_GlcNac_deAcase"/>
</dbReference>
<reference evidence="13 14" key="1">
    <citation type="journal article" date="2018" name="Environ. Microbiol.">
        <title>Genomes of ubiquitous marine and hypersaline Hydrogenovibrio, Thiomicrorhabdus and Thiomicrospira spp. encode a diversity of mechanisms to sustain chemolithoautotrophy in heterogeneous environments.</title>
        <authorList>
            <person name="Scott K.M."/>
            <person name="Williams J."/>
            <person name="Porter C.M.B."/>
            <person name="Russel S."/>
            <person name="Harmer T.L."/>
            <person name="Paul J.H."/>
            <person name="Antonen K.M."/>
            <person name="Bridges M.K."/>
            <person name="Camper G.J."/>
            <person name="Campla C.K."/>
            <person name="Casella L.G."/>
            <person name="Chase E."/>
            <person name="Conrad J.W."/>
            <person name="Cruz M.C."/>
            <person name="Dunlap D.S."/>
            <person name="Duran L."/>
            <person name="Fahsbender E.M."/>
            <person name="Goldsmith D.B."/>
            <person name="Keeley R.F."/>
            <person name="Kondoff M.R."/>
            <person name="Kussy B.I."/>
            <person name="Lane M.K."/>
            <person name="Lawler S."/>
            <person name="Leigh B.A."/>
            <person name="Lewis C."/>
            <person name="Lostal L.M."/>
            <person name="Marking D."/>
            <person name="Mancera P.A."/>
            <person name="McClenthan E.C."/>
            <person name="McIntyre E.A."/>
            <person name="Mine J.A."/>
            <person name="Modi S."/>
            <person name="Moore B.D."/>
            <person name="Morgan W.A."/>
            <person name="Nelson K.M."/>
            <person name="Nguyen K.N."/>
            <person name="Ogburn N."/>
            <person name="Parrino D.G."/>
            <person name="Pedapudi A.D."/>
            <person name="Pelham R.P."/>
            <person name="Preece A.M."/>
            <person name="Rampersad E.A."/>
            <person name="Richardson J.C."/>
            <person name="Rodgers C.M."/>
            <person name="Schaffer B.L."/>
            <person name="Sheridan N.E."/>
            <person name="Solone M.R."/>
            <person name="Staley Z.R."/>
            <person name="Tabuchi M."/>
            <person name="Waide R.J."/>
            <person name="Wanjugi P.W."/>
            <person name="Young S."/>
            <person name="Clum A."/>
            <person name="Daum C."/>
            <person name="Huntemann M."/>
            <person name="Ivanova N."/>
            <person name="Kyrpides N."/>
            <person name="Mikhailova N."/>
            <person name="Palaniappan K."/>
            <person name="Pillay M."/>
            <person name="Reddy T.B.K."/>
            <person name="Shapiro N."/>
            <person name="Stamatis D."/>
            <person name="Varghese N."/>
            <person name="Woyke T."/>
            <person name="Boden R."/>
            <person name="Freyermuth S.K."/>
            <person name="Kerfeld C.A."/>
        </authorList>
    </citation>
    <scope>NUCLEOTIDE SEQUENCE [LARGE SCALE GENOMIC DNA]</scope>
    <source>
        <strain evidence="13 14">JR-2</strain>
    </source>
</reference>
<dbReference type="HAMAP" id="MF_00388">
    <property type="entry name" value="LpxC"/>
    <property type="match status" value="1"/>
</dbReference>
<evidence type="ECO:0000256" key="9">
    <source>
        <dbReference type="ARBA" id="ARBA00022833"/>
    </source>
</evidence>
<comment type="similarity">
    <text evidence="12">Belongs to the LpxC family.</text>
</comment>
<dbReference type="EMBL" id="CP035033">
    <property type="protein sequence ID" value="QAB14818.1"/>
    <property type="molecule type" value="Genomic_DNA"/>
</dbReference>
<dbReference type="AlphaFoldDB" id="A0A410H1M8"/>
<feature type="binding site" evidence="12">
    <location>
        <position position="81"/>
    </location>
    <ligand>
        <name>Zn(2+)</name>
        <dbReference type="ChEBI" id="CHEBI:29105"/>
    </ligand>
</feature>
<comment type="pathway">
    <text evidence="3 12">Glycolipid biosynthesis; lipid IV(A) biosynthesis; lipid IV(A) from (3R)-3-hydroxytetradecanoyl-[acyl-carrier-protein] and UDP-N-acetyl-alpha-D-glucosamine: step 2/6.</text>
</comment>
<evidence type="ECO:0000256" key="7">
    <source>
        <dbReference type="ARBA" id="ARBA00022723"/>
    </source>
</evidence>
<feature type="active site" description="Proton donor" evidence="12">
    <location>
        <position position="268"/>
    </location>
</feature>
<evidence type="ECO:0000256" key="8">
    <source>
        <dbReference type="ARBA" id="ARBA00022801"/>
    </source>
</evidence>
<feature type="binding site" evidence="12">
    <location>
        <position position="245"/>
    </location>
    <ligand>
        <name>Zn(2+)</name>
        <dbReference type="ChEBI" id="CHEBI:29105"/>
    </ligand>
</feature>
<evidence type="ECO:0000313" key="14">
    <source>
        <dbReference type="Proteomes" id="UP000285478"/>
    </source>
</evidence>
<evidence type="ECO:0000256" key="5">
    <source>
        <dbReference type="ARBA" id="ARBA00022516"/>
    </source>
</evidence>
<comment type="function">
    <text evidence="2 12">Catalyzes the hydrolysis of UDP-3-O-myristoyl-N-acetylglucosamine to form UDP-3-O-myristoylglucosamine and acetate, the committed step in lipid A biosynthesis.</text>
</comment>
<dbReference type="UniPathway" id="UPA00359">
    <property type="reaction ID" value="UER00478"/>
</dbReference>
<dbReference type="PANTHER" id="PTHR33694:SF1">
    <property type="entry name" value="UDP-3-O-ACYL-N-ACETYLGLUCOSAMINE DEACETYLASE 1, MITOCHONDRIAL-RELATED"/>
    <property type="match status" value="1"/>
</dbReference>
<evidence type="ECO:0000313" key="13">
    <source>
        <dbReference type="EMBL" id="QAB14818.1"/>
    </source>
</evidence>
<evidence type="ECO:0000256" key="3">
    <source>
        <dbReference type="ARBA" id="ARBA00005002"/>
    </source>
</evidence>
<dbReference type="PANTHER" id="PTHR33694">
    <property type="entry name" value="UDP-3-O-ACYL-N-ACETYLGLUCOSAMINE DEACETYLASE 1, MITOCHONDRIAL-RELATED"/>
    <property type="match status" value="1"/>
</dbReference>
<dbReference type="NCBIfam" id="TIGR00325">
    <property type="entry name" value="lpxC"/>
    <property type="match status" value="1"/>
</dbReference>
<dbReference type="GO" id="GO:0016020">
    <property type="term" value="C:membrane"/>
    <property type="evidence" value="ECO:0007669"/>
    <property type="project" value="GOC"/>
</dbReference>
<dbReference type="Pfam" id="PF03331">
    <property type="entry name" value="LpxC"/>
    <property type="match status" value="1"/>
</dbReference>
<keyword evidence="10 12" id="KW-0443">Lipid metabolism</keyword>
<keyword evidence="5 12" id="KW-0444">Lipid biosynthesis</keyword>
<dbReference type="GO" id="GO:0009245">
    <property type="term" value="P:lipid A biosynthetic process"/>
    <property type="evidence" value="ECO:0007669"/>
    <property type="project" value="UniProtKB-UniRule"/>
</dbReference>
<evidence type="ECO:0000256" key="2">
    <source>
        <dbReference type="ARBA" id="ARBA00002923"/>
    </source>
</evidence>
<evidence type="ECO:0000256" key="1">
    <source>
        <dbReference type="ARBA" id="ARBA00001947"/>
    </source>
</evidence>
<dbReference type="Proteomes" id="UP000285478">
    <property type="component" value="Chromosome"/>
</dbReference>